<protein>
    <submittedName>
        <fullName evidence="1">Uncharacterized protein</fullName>
    </submittedName>
</protein>
<keyword evidence="2" id="KW-1185">Reference proteome</keyword>
<dbReference type="RefSeq" id="WP_034889279.1">
    <property type="nucleotide sequence ID" value="NZ_JRUQ01000019.1"/>
</dbReference>
<gene>
    <name evidence="1" type="ORF">NG99_05765</name>
</gene>
<evidence type="ECO:0000313" key="1">
    <source>
        <dbReference type="EMBL" id="KGT95131.1"/>
    </source>
</evidence>
<evidence type="ECO:0000313" key="2">
    <source>
        <dbReference type="Proteomes" id="UP000030351"/>
    </source>
</evidence>
<proteinExistence type="predicted"/>
<dbReference type="AlphaFoldDB" id="A0A0A3ZBX6"/>
<dbReference type="EMBL" id="JRUQ01000019">
    <property type="protein sequence ID" value="KGT95131.1"/>
    <property type="molecule type" value="Genomic_DNA"/>
</dbReference>
<sequence length="87" mass="9501">MHKSKLEKLTEILIGEAAVHLLDKNLALNGAMLAHRLKEMAAVENDPERLEGLRAALDEVQTEFLSARESVGAPVFGAADAQSRKKH</sequence>
<comment type="caution">
    <text evidence="1">The sequence shown here is derived from an EMBL/GenBank/DDBJ whole genome shotgun (WGS) entry which is preliminary data.</text>
</comment>
<dbReference type="STRING" id="371042.NG99_05765"/>
<organism evidence="1 2">
    <name type="scientific">Erwinia typographi</name>
    <dbReference type="NCBI Taxonomy" id="371042"/>
    <lineage>
        <taxon>Bacteria</taxon>
        <taxon>Pseudomonadati</taxon>
        <taxon>Pseudomonadota</taxon>
        <taxon>Gammaproteobacteria</taxon>
        <taxon>Enterobacterales</taxon>
        <taxon>Erwiniaceae</taxon>
        <taxon>Erwinia</taxon>
    </lineage>
</organism>
<dbReference type="Proteomes" id="UP000030351">
    <property type="component" value="Unassembled WGS sequence"/>
</dbReference>
<accession>A0A0A3ZBX6</accession>
<name>A0A0A3ZBX6_9GAMM</name>
<dbReference type="OrthoDB" id="6539751at2"/>
<reference evidence="1 2" key="1">
    <citation type="submission" date="2014-10" db="EMBL/GenBank/DDBJ databases">
        <title>Genome sequence of Erwinia typographi M043b.</title>
        <authorList>
            <person name="Chan K.-G."/>
            <person name="Tan W.-S."/>
        </authorList>
    </citation>
    <scope>NUCLEOTIDE SEQUENCE [LARGE SCALE GENOMIC DNA]</scope>
    <source>
        <strain evidence="1 2">M043b</strain>
    </source>
</reference>